<accession>E6QCN0</accession>
<protein>
    <submittedName>
        <fullName evidence="1">Uncharacterized protein</fullName>
    </submittedName>
</protein>
<proteinExistence type="predicted"/>
<dbReference type="EMBL" id="CABP01000090">
    <property type="protein sequence ID" value="CBI04956.1"/>
    <property type="molecule type" value="Genomic_DNA"/>
</dbReference>
<evidence type="ECO:0000313" key="1">
    <source>
        <dbReference type="EMBL" id="CBI04956.1"/>
    </source>
</evidence>
<comment type="caution">
    <text evidence="1">The sequence shown here is derived from an EMBL/GenBank/DDBJ whole genome shotgun (WGS) entry which is preliminary data.</text>
</comment>
<sequence>MAARVGEQQGRRLRTHKNFLNMAYLILGKLDLRLPT</sequence>
<gene>
    <name evidence="1" type="ORF">CARN5_1586</name>
</gene>
<organism evidence="1">
    <name type="scientific">mine drainage metagenome</name>
    <dbReference type="NCBI Taxonomy" id="410659"/>
    <lineage>
        <taxon>unclassified sequences</taxon>
        <taxon>metagenomes</taxon>
        <taxon>ecological metagenomes</taxon>
    </lineage>
</organism>
<name>E6QCN0_9ZZZZ</name>
<dbReference type="AlphaFoldDB" id="E6QCN0"/>
<reference evidence="1" key="1">
    <citation type="submission" date="2009-10" db="EMBL/GenBank/DDBJ databases">
        <title>Diversity of trophic interactions inside an arsenic-rich microbial ecosystem.</title>
        <authorList>
            <person name="Bertin P.N."/>
            <person name="Heinrich-Salmeron A."/>
            <person name="Pelletier E."/>
            <person name="Goulhen-Chollet F."/>
            <person name="Arsene-Ploetze F."/>
            <person name="Gallien S."/>
            <person name="Calteau A."/>
            <person name="Vallenet D."/>
            <person name="Casiot C."/>
            <person name="Chane-Woon-Ming B."/>
            <person name="Giloteaux L."/>
            <person name="Barakat M."/>
            <person name="Bonnefoy V."/>
            <person name="Bruneel O."/>
            <person name="Chandler M."/>
            <person name="Cleiss J."/>
            <person name="Duran R."/>
            <person name="Elbaz-Poulichet F."/>
            <person name="Fonknechten N."/>
            <person name="Lauga B."/>
            <person name="Mornico D."/>
            <person name="Ortet P."/>
            <person name="Schaeffer C."/>
            <person name="Siguier P."/>
            <person name="Alexander Thil Smith A."/>
            <person name="Van Dorsselaer A."/>
            <person name="Weissenbach J."/>
            <person name="Medigue C."/>
            <person name="Le Paslier D."/>
        </authorList>
    </citation>
    <scope>NUCLEOTIDE SEQUENCE</scope>
</reference>